<dbReference type="InterPro" id="IPR024789">
    <property type="entry name" value="APC4"/>
</dbReference>
<evidence type="ECO:0000259" key="7">
    <source>
        <dbReference type="Pfam" id="PF12896"/>
    </source>
</evidence>
<keyword evidence="4" id="KW-0833">Ubl conjugation pathway</keyword>
<dbReference type="Proteomes" id="UP000530660">
    <property type="component" value="Unassembled WGS sequence"/>
</dbReference>
<evidence type="ECO:0000256" key="4">
    <source>
        <dbReference type="ARBA" id="ARBA00022786"/>
    </source>
</evidence>
<dbReference type="EMBL" id="VWRR01000007">
    <property type="protein sequence ID" value="KAF6003163.1"/>
    <property type="molecule type" value="Genomic_DNA"/>
</dbReference>
<keyword evidence="2" id="KW-0132">Cell division</keyword>
<evidence type="ECO:0000256" key="1">
    <source>
        <dbReference type="ARBA" id="ARBA00016067"/>
    </source>
</evidence>
<dbReference type="SUPFAM" id="SSF117289">
    <property type="entry name" value="Nucleoporin domain"/>
    <property type="match status" value="1"/>
</dbReference>
<keyword evidence="5" id="KW-0131">Cell cycle</keyword>
<dbReference type="InterPro" id="IPR024790">
    <property type="entry name" value="APC4_long_dom"/>
</dbReference>
<organism evidence="8 9">
    <name type="scientific">Cyanidiococcus yangmingshanensis</name>
    <dbReference type="NCBI Taxonomy" id="2690220"/>
    <lineage>
        <taxon>Eukaryota</taxon>
        <taxon>Rhodophyta</taxon>
        <taxon>Bangiophyceae</taxon>
        <taxon>Cyanidiales</taxon>
        <taxon>Cyanidiaceae</taxon>
        <taxon>Cyanidiococcus</taxon>
    </lineage>
</organism>
<dbReference type="Pfam" id="PF12894">
    <property type="entry name" value="ANAPC4_WD40"/>
    <property type="match status" value="1"/>
</dbReference>
<name>A0A7J7IJ96_9RHOD</name>
<protein>
    <recommendedName>
        <fullName evidence="1">Anaphase-promoting complex subunit 4</fullName>
    </recommendedName>
</protein>
<gene>
    <name evidence="8" type="ORF">F1559_000109</name>
</gene>
<feature type="domain" description="Anaphase-promoting complex subunit 4 long" evidence="7">
    <location>
        <begin position="220"/>
        <end position="327"/>
    </location>
</feature>
<evidence type="ECO:0000259" key="6">
    <source>
        <dbReference type="Pfam" id="PF12894"/>
    </source>
</evidence>
<dbReference type="GO" id="GO:0005680">
    <property type="term" value="C:anaphase-promoting complex"/>
    <property type="evidence" value="ECO:0007669"/>
    <property type="project" value="InterPro"/>
</dbReference>
<proteinExistence type="predicted"/>
<dbReference type="GO" id="GO:0051301">
    <property type="term" value="P:cell division"/>
    <property type="evidence" value="ECO:0007669"/>
    <property type="project" value="UniProtKB-KW"/>
</dbReference>
<dbReference type="InterPro" id="IPR015943">
    <property type="entry name" value="WD40/YVTN_repeat-like_dom_sf"/>
</dbReference>
<keyword evidence="9" id="KW-1185">Reference proteome</keyword>
<evidence type="ECO:0000256" key="2">
    <source>
        <dbReference type="ARBA" id="ARBA00022618"/>
    </source>
</evidence>
<dbReference type="OrthoDB" id="10466050at2759"/>
<sequence>MQVIGGSSFICLQDRALSLGTISQAAWSSTQDLLALVFAPASIVILRLSWQLVGAWSPPNEDPENEVASITALCWSPHGPSIVVGQADGTLTTLSVENMHAMTIHQPADDPGDTDYGGWTRLIWHPLPNRYDASLLVGVRERSSDVFFFMSGIYACGTLGIPLMEPLVDISITEDARYLAVLGSNEAVLISALSPVLPLLPHWEMLAHWDVYTRERTQQLQCAMKTLQEHWQTTAQAMSQILDTLTDTLLLYRPDANKEVAFRELLLLVYGMTPSPAVRDWLASTMSDANQRTSSRSVVTSLNASVDLASSHLIPLLNALLAHVGQLPDTPKAALETAKACWLAGQRLALALKRLRPLYIALWNWLAGQSDENLQLLVDREKVVSLFREDEFGLPDMDKKMKFSRGRLPHLKLRFRKCERAIERNVGN</sequence>
<reference evidence="8 9" key="1">
    <citation type="journal article" date="2020" name="J. Phycol.">
        <title>Comparative genome analysis reveals Cyanidiococcus gen. nov., a new extremophilic red algal genus sister to Cyanidioschyzon (Cyanidioschyzonaceae, Rhodophyta).</title>
        <authorList>
            <person name="Liu S.-L."/>
            <person name="Chiang Y.-R."/>
            <person name="Yoon H.S."/>
            <person name="Fu H.-Y."/>
        </authorList>
    </citation>
    <scope>NUCLEOTIDE SEQUENCE [LARGE SCALE GENOMIC DNA]</scope>
    <source>
        <strain evidence="8 9">THAL066</strain>
    </source>
</reference>
<comment type="caution">
    <text evidence="8">The sequence shown here is derived from an EMBL/GenBank/DDBJ whole genome shotgun (WGS) entry which is preliminary data.</text>
</comment>
<dbReference type="AlphaFoldDB" id="A0A7J7IJ96"/>
<dbReference type="PANTHER" id="PTHR13260:SF0">
    <property type="entry name" value="ANAPHASE-PROMOTING COMPLEX SUBUNIT 4"/>
    <property type="match status" value="1"/>
</dbReference>
<evidence type="ECO:0000313" key="9">
    <source>
        <dbReference type="Proteomes" id="UP000530660"/>
    </source>
</evidence>
<dbReference type="GO" id="GO:0031145">
    <property type="term" value="P:anaphase-promoting complex-dependent catabolic process"/>
    <property type="evidence" value="ECO:0007669"/>
    <property type="project" value="InterPro"/>
</dbReference>
<accession>A0A7J7IJ96</accession>
<dbReference type="InterPro" id="IPR024977">
    <property type="entry name" value="Apc4-like_WD40_dom"/>
</dbReference>
<dbReference type="PANTHER" id="PTHR13260">
    <property type="entry name" value="ANAPHASE PROMOTING COMPLEX SUBUNIT 4 APC4"/>
    <property type="match status" value="1"/>
</dbReference>
<dbReference type="GO" id="GO:0034399">
    <property type="term" value="C:nuclear periphery"/>
    <property type="evidence" value="ECO:0007669"/>
    <property type="project" value="TreeGrafter"/>
</dbReference>
<keyword evidence="3" id="KW-0498">Mitosis</keyword>
<dbReference type="GO" id="GO:0070979">
    <property type="term" value="P:protein K11-linked ubiquitination"/>
    <property type="evidence" value="ECO:0007669"/>
    <property type="project" value="TreeGrafter"/>
</dbReference>
<dbReference type="Gene3D" id="2.130.10.10">
    <property type="entry name" value="YVTN repeat-like/Quinoprotein amine dehydrogenase"/>
    <property type="match status" value="1"/>
</dbReference>
<evidence type="ECO:0000256" key="5">
    <source>
        <dbReference type="ARBA" id="ARBA00023306"/>
    </source>
</evidence>
<evidence type="ECO:0000313" key="8">
    <source>
        <dbReference type="EMBL" id="KAF6003163.1"/>
    </source>
</evidence>
<dbReference type="Pfam" id="PF12896">
    <property type="entry name" value="ANAPC4"/>
    <property type="match status" value="1"/>
</dbReference>
<evidence type="ECO:0000256" key="3">
    <source>
        <dbReference type="ARBA" id="ARBA00022776"/>
    </source>
</evidence>
<feature type="domain" description="Anaphase-promoting complex subunit 4-like WD40" evidence="6">
    <location>
        <begin position="26"/>
        <end position="102"/>
    </location>
</feature>